<keyword evidence="3" id="KW-1185">Reference proteome</keyword>
<dbReference type="SUPFAM" id="SSF51338">
    <property type="entry name" value="Composite domain of metallo-dependent hydrolases"/>
    <property type="match status" value="1"/>
</dbReference>
<accession>A0ABM9TZV4</accession>
<evidence type="ECO:0000259" key="1">
    <source>
        <dbReference type="Pfam" id="PF07969"/>
    </source>
</evidence>
<dbReference type="Pfam" id="PF07969">
    <property type="entry name" value="Amidohydro_3"/>
    <property type="match status" value="1"/>
</dbReference>
<evidence type="ECO:0000313" key="3">
    <source>
        <dbReference type="Proteomes" id="UP000182178"/>
    </source>
</evidence>
<dbReference type="EMBL" id="CYHC01000001">
    <property type="protein sequence ID" value="CUA84951.1"/>
    <property type="molecule type" value="Genomic_DNA"/>
</dbReference>
<protein>
    <submittedName>
        <fullName evidence="2">Cytosine/adenosine deaminase or related metal-dependent hydrolase</fullName>
    </submittedName>
</protein>
<dbReference type="Gene3D" id="2.30.40.10">
    <property type="entry name" value="Urease, subunit C, domain 1"/>
    <property type="match status" value="1"/>
</dbReference>
<sequence length="453" mass="48476">MSRGFLSLPDTSAFVLADATVPAAVLPAAAIRGAVEGLVRCDIHVADGRIARIAPVGGGEETASAPTRVGLDGGIVLPRLVDVHTHLDKGHIWPRTPNPDGSFMGALDSAGRDRIAFWSAEDVAARMDFALRCALAHGTGAVRTHLDSLGPQTAISWPVFAEMREAWKGRIALQATALFTCDIVTGDEPQFRDIVATVARHGGVLGGVTFLGAAPDAALDLALDRIFMAAAANGLDLDFHVDESDAPEARSLERIADAAMRHRFKGRILAGHCCSLALQNETDAARVIDKLGEAGIAVVSLPMCNMYLQDRRPGRTPRWRGVAPLHELKAAGVPVMVASDNTRDPFYAYGDLDMVEVFREATRVAHLDHNGDDWIATVTTTPGDVMRLADAGRLAEGGPADLVLTRARSWTELLARPQADRVVVVAGRALDEALPDYHELDRLVAAQREGQDR</sequence>
<dbReference type="PANTHER" id="PTHR32027:SF0">
    <property type="entry name" value="CYTOSINE DEAMINASE"/>
    <property type="match status" value="1"/>
</dbReference>
<feature type="domain" description="Amidohydrolase 3" evidence="1">
    <location>
        <begin position="220"/>
        <end position="428"/>
    </location>
</feature>
<dbReference type="InterPro" id="IPR032466">
    <property type="entry name" value="Metal_Hydrolase"/>
</dbReference>
<proteinExistence type="predicted"/>
<dbReference type="InterPro" id="IPR052349">
    <property type="entry name" value="Metallo-hydrolase_Enzymes"/>
</dbReference>
<keyword evidence="2" id="KW-0378">Hydrolase</keyword>
<dbReference type="CDD" id="cd01293">
    <property type="entry name" value="Bact_CD"/>
    <property type="match status" value="1"/>
</dbReference>
<gene>
    <name evidence="2" type="ORF">Ga0061061_101629</name>
</gene>
<dbReference type="GO" id="GO:0016787">
    <property type="term" value="F:hydrolase activity"/>
    <property type="evidence" value="ECO:0007669"/>
    <property type="project" value="UniProtKB-KW"/>
</dbReference>
<dbReference type="PANTHER" id="PTHR32027">
    <property type="entry name" value="CYTOSINE DEAMINASE"/>
    <property type="match status" value="1"/>
</dbReference>
<dbReference type="InterPro" id="IPR013108">
    <property type="entry name" value="Amidohydro_3"/>
</dbReference>
<dbReference type="SUPFAM" id="SSF51556">
    <property type="entry name" value="Metallo-dependent hydrolases"/>
    <property type="match status" value="1"/>
</dbReference>
<comment type="caution">
    <text evidence="2">The sequence shown here is derived from an EMBL/GenBank/DDBJ whole genome shotgun (WGS) entry which is preliminary data.</text>
</comment>
<dbReference type="InterPro" id="IPR011059">
    <property type="entry name" value="Metal-dep_hydrolase_composite"/>
</dbReference>
<name>A0ABM9TZV4_9HYPH</name>
<reference evidence="2 3" key="1">
    <citation type="submission" date="2015-08" db="EMBL/GenBank/DDBJ databases">
        <authorList>
            <person name="Varghese N."/>
        </authorList>
    </citation>
    <scope>NUCLEOTIDE SEQUENCE [LARGE SCALE GENOMIC DNA]</scope>
    <source>
        <strain evidence="2 3">DSM 18167</strain>
    </source>
</reference>
<dbReference type="Gene3D" id="3.20.20.140">
    <property type="entry name" value="Metal-dependent hydrolases"/>
    <property type="match status" value="1"/>
</dbReference>
<organism evidence="2 3">
    <name type="scientific">Chelatococcus sambhunathii</name>
    <dbReference type="NCBI Taxonomy" id="363953"/>
    <lineage>
        <taxon>Bacteria</taxon>
        <taxon>Pseudomonadati</taxon>
        <taxon>Pseudomonadota</taxon>
        <taxon>Alphaproteobacteria</taxon>
        <taxon>Hyphomicrobiales</taxon>
        <taxon>Chelatococcaceae</taxon>
        <taxon>Chelatococcus</taxon>
    </lineage>
</organism>
<dbReference type="RefSeq" id="WP_055457782.1">
    <property type="nucleotide sequence ID" value="NZ_CYHC01000001.1"/>
</dbReference>
<evidence type="ECO:0000313" key="2">
    <source>
        <dbReference type="EMBL" id="CUA84951.1"/>
    </source>
</evidence>
<dbReference type="NCBIfam" id="NF005759">
    <property type="entry name" value="PRK07583.1"/>
    <property type="match status" value="1"/>
</dbReference>
<dbReference type="Proteomes" id="UP000182178">
    <property type="component" value="Unassembled WGS sequence"/>
</dbReference>